<evidence type="ECO:0000313" key="2">
    <source>
        <dbReference type="Proteomes" id="UP001055879"/>
    </source>
</evidence>
<protein>
    <submittedName>
        <fullName evidence="1">Uncharacterized protein</fullName>
    </submittedName>
</protein>
<dbReference type="EMBL" id="CM042047">
    <property type="protein sequence ID" value="KAI3772224.1"/>
    <property type="molecule type" value="Genomic_DNA"/>
</dbReference>
<organism evidence="1 2">
    <name type="scientific">Arctium lappa</name>
    <name type="common">Greater burdock</name>
    <name type="synonym">Lappa major</name>
    <dbReference type="NCBI Taxonomy" id="4217"/>
    <lineage>
        <taxon>Eukaryota</taxon>
        <taxon>Viridiplantae</taxon>
        <taxon>Streptophyta</taxon>
        <taxon>Embryophyta</taxon>
        <taxon>Tracheophyta</taxon>
        <taxon>Spermatophyta</taxon>
        <taxon>Magnoliopsida</taxon>
        <taxon>eudicotyledons</taxon>
        <taxon>Gunneridae</taxon>
        <taxon>Pentapetalae</taxon>
        <taxon>asterids</taxon>
        <taxon>campanulids</taxon>
        <taxon>Asterales</taxon>
        <taxon>Asteraceae</taxon>
        <taxon>Carduoideae</taxon>
        <taxon>Cardueae</taxon>
        <taxon>Arctiinae</taxon>
        <taxon>Arctium</taxon>
    </lineage>
</organism>
<evidence type="ECO:0000313" key="1">
    <source>
        <dbReference type="EMBL" id="KAI3772224.1"/>
    </source>
</evidence>
<keyword evidence="2" id="KW-1185">Reference proteome</keyword>
<reference evidence="1 2" key="2">
    <citation type="journal article" date="2022" name="Mol. Ecol. Resour.">
        <title>The genomes of chicory, endive, great burdock and yacon provide insights into Asteraceae paleo-polyploidization history and plant inulin production.</title>
        <authorList>
            <person name="Fan W."/>
            <person name="Wang S."/>
            <person name="Wang H."/>
            <person name="Wang A."/>
            <person name="Jiang F."/>
            <person name="Liu H."/>
            <person name="Zhao H."/>
            <person name="Xu D."/>
            <person name="Zhang Y."/>
        </authorList>
    </citation>
    <scope>NUCLEOTIDE SEQUENCE [LARGE SCALE GENOMIC DNA]</scope>
    <source>
        <strain evidence="2">cv. Niubang</strain>
    </source>
</reference>
<gene>
    <name evidence="1" type="ORF">L6452_03405</name>
</gene>
<accession>A0ACB9FLL2</accession>
<proteinExistence type="predicted"/>
<name>A0ACB9FLL2_ARCLA</name>
<sequence>MNSAILTVPGGASVACRTAKVIKWDAAWSNHLDPFGRAVLGVHESDYEQQLISVESATKIVDNGHKSTMDKTVTKLSMQS</sequence>
<dbReference type="Proteomes" id="UP001055879">
    <property type="component" value="Linkage Group LG01"/>
</dbReference>
<comment type="caution">
    <text evidence="1">The sequence shown here is derived from an EMBL/GenBank/DDBJ whole genome shotgun (WGS) entry which is preliminary data.</text>
</comment>
<reference evidence="2" key="1">
    <citation type="journal article" date="2022" name="Mol. Ecol. Resour.">
        <title>The genomes of chicory, endive, great burdock and yacon provide insights into Asteraceae palaeo-polyploidization history and plant inulin production.</title>
        <authorList>
            <person name="Fan W."/>
            <person name="Wang S."/>
            <person name="Wang H."/>
            <person name="Wang A."/>
            <person name="Jiang F."/>
            <person name="Liu H."/>
            <person name="Zhao H."/>
            <person name="Xu D."/>
            <person name="Zhang Y."/>
        </authorList>
    </citation>
    <scope>NUCLEOTIDE SEQUENCE [LARGE SCALE GENOMIC DNA]</scope>
    <source>
        <strain evidence="2">cv. Niubang</strain>
    </source>
</reference>